<dbReference type="PANTHER" id="PTHR43364">
    <property type="entry name" value="NADH-SPECIFIC METHYLGLYOXAL REDUCTASE-RELATED"/>
    <property type="match status" value="1"/>
</dbReference>
<keyword evidence="1" id="KW-0560">Oxidoreductase</keyword>
<protein>
    <submittedName>
        <fullName evidence="3">Aryl-alcohol dehydrogenase-like predicted oxidoreductase</fullName>
    </submittedName>
</protein>
<feature type="domain" description="NADP-dependent oxidoreductase" evidence="2">
    <location>
        <begin position="16"/>
        <end position="340"/>
    </location>
</feature>
<dbReference type="RefSeq" id="WP_171797923.1">
    <property type="nucleotide sequence ID" value="NZ_JAVDRD010000002.1"/>
</dbReference>
<sequence length="349" mass="37782">MQTRKLGTTGLDVSLICLGTMTYGSQNTEAEAHAQLDYAIDHGVNFIDTAEAYPVTPFHNDTIGRTEEYIGSWLTQPGKREKVILATKVAGPARDMVRKFRGGDNKLDRRNILSAIDGSLARLRTDHIDLYQVHWPERHVPMFGARGLAQVEDREDLTPIEETLDTLGELVKAGKVRHIGVSNETAWGVGEYLRLSRDKGLPRVASIQNAYNLVNRLFEGSLAEVALRENVPLLAYSPLAAGNLTGKYLGGVIPPGSRRDVANQFTRYDTLNANAAIARYVAIAHAFGLDPATLALAYVNSRPFVAANIIGATTPEQLALAVASADVTLPPEALAAIEAVHAVLPDPCP</sequence>
<dbReference type="PANTHER" id="PTHR43364:SF4">
    <property type="entry name" value="NAD(P)-LINKED OXIDOREDUCTASE SUPERFAMILY PROTEIN"/>
    <property type="match status" value="1"/>
</dbReference>
<proteinExistence type="predicted"/>
<keyword evidence="4" id="KW-1185">Reference proteome</keyword>
<evidence type="ECO:0000313" key="3">
    <source>
        <dbReference type="EMBL" id="MDR6510199.1"/>
    </source>
</evidence>
<evidence type="ECO:0000256" key="1">
    <source>
        <dbReference type="ARBA" id="ARBA00023002"/>
    </source>
</evidence>
<evidence type="ECO:0000259" key="2">
    <source>
        <dbReference type="Pfam" id="PF00248"/>
    </source>
</evidence>
<dbReference type="InterPro" id="IPR023210">
    <property type="entry name" value="NADP_OxRdtase_dom"/>
</dbReference>
<comment type="caution">
    <text evidence="3">The sequence shown here is derived from an EMBL/GenBank/DDBJ whole genome shotgun (WGS) entry which is preliminary data.</text>
</comment>
<dbReference type="InterPro" id="IPR050523">
    <property type="entry name" value="AKR_Detox_Biosynth"/>
</dbReference>
<evidence type="ECO:0000313" key="4">
    <source>
        <dbReference type="Proteomes" id="UP001184150"/>
    </source>
</evidence>
<dbReference type="Pfam" id="PF00248">
    <property type="entry name" value="Aldo_ket_red"/>
    <property type="match status" value="1"/>
</dbReference>
<reference evidence="3 4" key="1">
    <citation type="submission" date="2023-07" db="EMBL/GenBank/DDBJ databases">
        <title>Sorghum-associated microbial communities from plants grown in Nebraska, USA.</title>
        <authorList>
            <person name="Schachtman D."/>
        </authorList>
    </citation>
    <scope>NUCLEOTIDE SEQUENCE [LARGE SCALE GENOMIC DNA]</scope>
    <source>
        <strain evidence="3 4">DS1027</strain>
    </source>
</reference>
<organism evidence="3 4">
    <name type="scientific">Novosphingobium capsulatum</name>
    <dbReference type="NCBI Taxonomy" id="13688"/>
    <lineage>
        <taxon>Bacteria</taxon>
        <taxon>Pseudomonadati</taxon>
        <taxon>Pseudomonadota</taxon>
        <taxon>Alphaproteobacteria</taxon>
        <taxon>Sphingomonadales</taxon>
        <taxon>Sphingomonadaceae</taxon>
        <taxon>Novosphingobium</taxon>
    </lineage>
</organism>
<accession>A0ABU1MJ19</accession>
<gene>
    <name evidence="3" type="ORF">J2792_001059</name>
</gene>
<dbReference type="EMBL" id="JAVDRD010000002">
    <property type="protein sequence ID" value="MDR6510199.1"/>
    <property type="molecule type" value="Genomic_DNA"/>
</dbReference>
<name>A0ABU1MJ19_9SPHN</name>
<dbReference type="Gene3D" id="3.20.20.100">
    <property type="entry name" value="NADP-dependent oxidoreductase domain"/>
    <property type="match status" value="1"/>
</dbReference>
<dbReference type="InterPro" id="IPR036812">
    <property type="entry name" value="NAD(P)_OxRdtase_dom_sf"/>
</dbReference>
<dbReference type="CDD" id="cd19094">
    <property type="entry name" value="AKR_Tas-like"/>
    <property type="match status" value="1"/>
</dbReference>
<dbReference type="SUPFAM" id="SSF51430">
    <property type="entry name" value="NAD(P)-linked oxidoreductase"/>
    <property type="match status" value="1"/>
</dbReference>
<dbReference type="Proteomes" id="UP001184150">
    <property type="component" value="Unassembled WGS sequence"/>
</dbReference>